<dbReference type="EMBL" id="CP041616">
    <property type="protein sequence ID" value="QDO89056.1"/>
    <property type="molecule type" value="Genomic_DNA"/>
</dbReference>
<name>A0A516GBZ1_9MICO</name>
<protein>
    <submittedName>
        <fullName evidence="2">Uncharacterized protein</fullName>
    </submittedName>
</protein>
<dbReference type="RefSeq" id="WP_143783733.1">
    <property type="nucleotide sequence ID" value="NZ_CP041616.1"/>
</dbReference>
<evidence type="ECO:0000256" key="1">
    <source>
        <dbReference type="SAM" id="Phobius"/>
    </source>
</evidence>
<dbReference type="KEGG" id="orz:FNH13_12575"/>
<dbReference type="OrthoDB" id="4862385at2"/>
<sequence length="250" mass="26422">MTSITAARSTSRSTPQWLSALTYLLSGYVYMLTLWFWAIALPAVAIIMFVVGQNVDQVTASGVAFTHHGALWFPFSIAIILSVTYLPIHVANGMTRRSFTKAALAVNVIVGVLNATIATTALLVEREIYDALGWVHGGNDGSGIPIFDGGVLVYALGLALLFVAGLLSGSLIGVTYYRLGGWIGTLALPLCLLPLGAVGLLGLGKGVQWSPWSWTADIAPWGTVVALVTLIVAAGAFHLLVRDVPIDSKD</sequence>
<dbReference type="Proteomes" id="UP000315395">
    <property type="component" value="Chromosome"/>
</dbReference>
<feature type="transmembrane region" description="Helical" evidence="1">
    <location>
        <begin position="71"/>
        <end position="90"/>
    </location>
</feature>
<evidence type="ECO:0000313" key="3">
    <source>
        <dbReference type="Proteomes" id="UP000315395"/>
    </source>
</evidence>
<dbReference type="AlphaFoldDB" id="A0A516GBZ1"/>
<keyword evidence="1" id="KW-1133">Transmembrane helix</keyword>
<feature type="transmembrane region" description="Helical" evidence="1">
    <location>
        <begin position="144"/>
        <end position="167"/>
    </location>
</feature>
<feature type="transmembrane region" description="Helical" evidence="1">
    <location>
        <begin position="179"/>
        <end position="201"/>
    </location>
</feature>
<organism evidence="2 3">
    <name type="scientific">Ornithinimicrobium ciconiae</name>
    <dbReference type="NCBI Taxonomy" id="2594265"/>
    <lineage>
        <taxon>Bacteria</taxon>
        <taxon>Bacillati</taxon>
        <taxon>Actinomycetota</taxon>
        <taxon>Actinomycetes</taxon>
        <taxon>Micrococcales</taxon>
        <taxon>Ornithinimicrobiaceae</taxon>
        <taxon>Ornithinimicrobium</taxon>
    </lineage>
</organism>
<keyword evidence="1" id="KW-0472">Membrane</keyword>
<reference evidence="2 3" key="1">
    <citation type="submission" date="2019-07" db="EMBL/GenBank/DDBJ databases">
        <title>complete genome sequencing of Ornithinimicrobium sp. H23M54.</title>
        <authorList>
            <person name="Bae J.-W."/>
            <person name="Lee S.-Y."/>
        </authorList>
    </citation>
    <scope>NUCLEOTIDE SEQUENCE [LARGE SCALE GENOMIC DNA]</scope>
    <source>
        <strain evidence="2 3">H23M54</strain>
    </source>
</reference>
<feature type="transmembrane region" description="Helical" evidence="1">
    <location>
        <begin position="221"/>
        <end position="241"/>
    </location>
</feature>
<accession>A0A516GBZ1</accession>
<keyword evidence="1" id="KW-0812">Transmembrane</keyword>
<evidence type="ECO:0000313" key="2">
    <source>
        <dbReference type="EMBL" id="QDO89056.1"/>
    </source>
</evidence>
<feature type="transmembrane region" description="Helical" evidence="1">
    <location>
        <begin position="102"/>
        <end position="124"/>
    </location>
</feature>
<feature type="transmembrane region" description="Helical" evidence="1">
    <location>
        <begin position="21"/>
        <end position="51"/>
    </location>
</feature>
<proteinExistence type="predicted"/>
<keyword evidence="3" id="KW-1185">Reference proteome</keyword>
<gene>
    <name evidence="2" type="ORF">FNH13_12575</name>
</gene>